<dbReference type="EMBL" id="QGKV02000759">
    <property type="protein sequence ID" value="KAF3566205.1"/>
    <property type="molecule type" value="Genomic_DNA"/>
</dbReference>
<dbReference type="Proteomes" id="UP000266723">
    <property type="component" value="Unassembled WGS sequence"/>
</dbReference>
<gene>
    <name evidence="2" type="ORF">DY000_02015316</name>
</gene>
<sequence length="119" mass="13991">MYTLVRQQKDKIPWTKLVWFSQGVLRFDFITWLVFQDRLATGHRTCRWGQTVVGTLFGVEPDPDWEITSTQVLSGSYDRLTFILLRRVLQLTIYFIWRERNARKHDKGRKTGGPAGSDD</sequence>
<evidence type="ECO:0000313" key="2">
    <source>
        <dbReference type="EMBL" id="KAF3566205.1"/>
    </source>
</evidence>
<organism evidence="2 3">
    <name type="scientific">Brassica cretica</name>
    <name type="common">Mustard</name>
    <dbReference type="NCBI Taxonomy" id="69181"/>
    <lineage>
        <taxon>Eukaryota</taxon>
        <taxon>Viridiplantae</taxon>
        <taxon>Streptophyta</taxon>
        <taxon>Embryophyta</taxon>
        <taxon>Tracheophyta</taxon>
        <taxon>Spermatophyta</taxon>
        <taxon>Magnoliopsida</taxon>
        <taxon>eudicotyledons</taxon>
        <taxon>Gunneridae</taxon>
        <taxon>Pentapetalae</taxon>
        <taxon>rosids</taxon>
        <taxon>malvids</taxon>
        <taxon>Brassicales</taxon>
        <taxon>Brassicaceae</taxon>
        <taxon>Brassiceae</taxon>
        <taxon>Brassica</taxon>
    </lineage>
</organism>
<accession>A0ABQ7D586</accession>
<protein>
    <recommendedName>
        <fullName evidence="1">Reverse transcriptase zinc-binding domain-containing protein</fullName>
    </recommendedName>
</protein>
<dbReference type="InterPro" id="IPR026960">
    <property type="entry name" value="RVT-Znf"/>
</dbReference>
<evidence type="ECO:0000259" key="1">
    <source>
        <dbReference type="Pfam" id="PF13966"/>
    </source>
</evidence>
<name>A0ABQ7D586_BRACR</name>
<proteinExistence type="predicted"/>
<dbReference type="Pfam" id="PF13966">
    <property type="entry name" value="zf-RVT"/>
    <property type="match status" value="1"/>
</dbReference>
<feature type="domain" description="Reverse transcriptase zinc-binding" evidence="1">
    <location>
        <begin position="1"/>
        <end position="51"/>
    </location>
</feature>
<keyword evidence="3" id="KW-1185">Reference proteome</keyword>
<reference evidence="2 3" key="1">
    <citation type="journal article" date="2020" name="BMC Genomics">
        <title>Intraspecific diversification of the crop wild relative Brassica cretica Lam. using demographic model selection.</title>
        <authorList>
            <person name="Kioukis A."/>
            <person name="Michalopoulou V.A."/>
            <person name="Briers L."/>
            <person name="Pirintsos S."/>
            <person name="Studholme D.J."/>
            <person name="Pavlidis P."/>
            <person name="Sarris P.F."/>
        </authorList>
    </citation>
    <scope>NUCLEOTIDE SEQUENCE [LARGE SCALE GENOMIC DNA]</scope>
    <source>
        <strain evidence="3">cv. PFS-1207/04</strain>
    </source>
</reference>
<comment type="caution">
    <text evidence="2">The sequence shown here is derived from an EMBL/GenBank/DDBJ whole genome shotgun (WGS) entry which is preliminary data.</text>
</comment>
<evidence type="ECO:0000313" key="3">
    <source>
        <dbReference type="Proteomes" id="UP000266723"/>
    </source>
</evidence>